<evidence type="ECO:0000256" key="10">
    <source>
        <dbReference type="RuleBase" id="RU000461"/>
    </source>
</evidence>
<evidence type="ECO:0000256" key="9">
    <source>
        <dbReference type="PIRSR" id="PIRSR602401-1"/>
    </source>
</evidence>
<keyword evidence="11" id="KW-0472">Membrane</keyword>
<sequence length="512" mass="57184">MASTASGGGVIGAIIHLSLYAVAISVSFVAYKVIYNLYFHPLAKFPGPRLAAITDGWMSYYSNNGDWHKALIQLHERYGPVVRFAPNELDFASAQAYQDIYGHAKQGKLTWLKGSAYHTGEETNVGIVSARDPAIHREIRKSLSHAFSAKALRLQEEVVGQYMDLLVSQIAERKDDENGLNVAQWYNWLTFDIIGDLAFGESFDAVKSGKGHPWIDLILGSIHLMAIMGIVKRFPVLDNAIVKKLTEFLLPKDLKEKSRVHYQNSMKKATQRIERGDADRDDFFSHLLREKANGPKLTPEFVLAQSTTLIIAGSETTATSLSGMTYYLLKRPEALSHLQEEVRAAFTSNSEINSDSTASLSYLAAVIEEGLRLYPPVATGLPRESPGATADGFFVPKGAIVNVSGFSATHNEDYFTDAYEFHPERWLPPTHPLYNPRYANDNKDASKPFSLGPRACLGVNLAYMEMRVVLAKLVWAFDWKLVNTDLDWFRDAKNIALWNNPNLMVKFSAVQR</sequence>
<keyword evidence="8 10" id="KW-0503">Monooxygenase</keyword>
<dbReference type="PRINTS" id="PR00463">
    <property type="entry name" value="EP450I"/>
</dbReference>
<dbReference type="PROSITE" id="PS00086">
    <property type="entry name" value="CYTOCHROME_P450"/>
    <property type="match status" value="1"/>
</dbReference>
<name>A0A5N6KL47_MONLA</name>
<evidence type="ECO:0000256" key="11">
    <source>
        <dbReference type="SAM" id="Phobius"/>
    </source>
</evidence>
<evidence type="ECO:0000256" key="1">
    <source>
        <dbReference type="ARBA" id="ARBA00001971"/>
    </source>
</evidence>
<dbReference type="Gene3D" id="1.10.630.10">
    <property type="entry name" value="Cytochrome P450"/>
    <property type="match status" value="1"/>
</dbReference>
<evidence type="ECO:0000313" key="12">
    <source>
        <dbReference type="EMBL" id="KAB8304415.1"/>
    </source>
</evidence>
<dbReference type="GO" id="GO:0009403">
    <property type="term" value="P:toxin biosynthetic process"/>
    <property type="evidence" value="ECO:0007669"/>
    <property type="project" value="UniProtKB-ARBA"/>
</dbReference>
<keyword evidence="7" id="KW-0843">Virulence</keyword>
<evidence type="ECO:0000256" key="4">
    <source>
        <dbReference type="ARBA" id="ARBA00022723"/>
    </source>
</evidence>
<accession>A0A5N6KL47</accession>
<dbReference type="OrthoDB" id="1470350at2759"/>
<dbReference type="Proteomes" id="UP000326757">
    <property type="component" value="Unassembled WGS sequence"/>
</dbReference>
<dbReference type="InterPro" id="IPR002401">
    <property type="entry name" value="Cyt_P450_E_grp-I"/>
</dbReference>
<proteinExistence type="inferred from homology"/>
<dbReference type="InterPro" id="IPR017972">
    <property type="entry name" value="Cyt_P450_CS"/>
</dbReference>
<keyword evidence="3 9" id="KW-0349">Heme</keyword>
<comment type="caution">
    <text evidence="12">The sequence shown here is derived from an EMBL/GenBank/DDBJ whole genome shotgun (WGS) entry which is preliminary data.</text>
</comment>
<dbReference type="PANTHER" id="PTHR24305:SF210">
    <property type="entry name" value="CYTOCHROME P450 MONOOXYGENASE ASQL-RELATED"/>
    <property type="match status" value="1"/>
</dbReference>
<dbReference type="Pfam" id="PF00067">
    <property type="entry name" value="p450"/>
    <property type="match status" value="1"/>
</dbReference>
<keyword evidence="4 9" id="KW-0479">Metal-binding</keyword>
<keyword evidence="11" id="KW-0812">Transmembrane</keyword>
<dbReference type="GO" id="GO:0020037">
    <property type="term" value="F:heme binding"/>
    <property type="evidence" value="ECO:0007669"/>
    <property type="project" value="InterPro"/>
</dbReference>
<evidence type="ECO:0000256" key="8">
    <source>
        <dbReference type="ARBA" id="ARBA00023033"/>
    </source>
</evidence>
<organism evidence="12 13">
    <name type="scientific">Monilinia laxa</name>
    <name type="common">Brown rot fungus</name>
    <name type="synonym">Sclerotinia laxa</name>
    <dbReference type="NCBI Taxonomy" id="61186"/>
    <lineage>
        <taxon>Eukaryota</taxon>
        <taxon>Fungi</taxon>
        <taxon>Dikarya</taxon>
        <taxon>Ascomycota</taxon>
        <taxon>Pezizomycotina</taxon>
        <taxon>Leotiomycetes</taxon>
        <taxon>Helotiales</taxon>
        <taxon>Sclerotiniaceae</taxon>
        <taxon>Monilinia</taxon>
    </lineage>
</organism>
<keyword evidence="13" id="KW-1185">Reference proteome</keyword>
<reference evidence="12 13" key="1">
    <citation type="submission" date="2019-06" db="EMBL/GenBank/DDBJ databases">
        <title>Genome Sequence of the Brown Rot Fungal Pathogen Monilinia laxa.</title>
        <authorList>
            <person name="De Miccolis Angelini R.M."/>
            <person name="Landi L."/>
            <person name="Abate D."/>
            <person name="Pollastro S."/>
            <person name="Romanazzi G."/>
            <person name="Faretra F."/>
        </authorList>
    </citation>
    <scope>NUCLEOTIDE SEQUENCE [LARGE SCALE GENOMIC DNA]</scope>
    <source>
        <strain evidence="12 13">Mlax316</strain>
    </source>
</reference>
<feature type="binding site" description="axial binding residue" evidence="9">
    <location>
        <position position="456"/>
    </location>
    <ligand>
        <name>heme</name>
        <dbReference type="ChEBI" id="CHEBI:30413"/>
    </ligand>
    <ligandPart>
        <name>Fe</name>
        <dbReference type="ChEBI" id="CHEBI:18248"/>
    </ligandPart>
</feature>
<evidence type="ECO:0000256" key="6">
    <source>
        <dbReference type="ARBA" id="ARBA00023004"/>
    </source>
</evidence>
<dbReference type="InterPro" id="IPR050121">
    <property type="entry name" value="Cytochrome_P450_monoxygenase"/>
</dbReference>
<evidence type="ECO:0008006" key="14">
    <source>
        <dbReference type="Google" id="ProtNLM"/>
    </source>
</evidence>
<evidence type="ECO:0000256" key="7">
    <source>
        <dbReference type="ARBA" id="ARBA00023026"/>
    </source>
</evidence>
<keyword evidence="6 9" id="KW-0408">Iron</keyword>
<keyword evidence="5 10" id="KW-0560">Oxidoreductase</keyword>
<evidence type="ECO:0000313" key="13">
    <source>
        <dbReference type="Proteomes" id="UP000326757"/>
    </source>
</evidence>
<dbReference type="PRINTS" id="PR00385">
    <property type="entry name" value="P450"/>
</dbReference>
<evidence type="ECO:0000256" key="5">
    <source>
        <dbReference type="ARBA" id="ARBA00023002"/>
    </source>
</evidence>
<comment type="similarity">
    <text evidence="2 10">Belongs to the cytochrome P450 family.</text>
</comment>
<dbReference type="EMBL" id="VIGI01000001">
    <property type="protein sequence ID" value="KAB8304415.1"/>
    <property type="molecule type" value="Genomic_DNA"/>
</dbReference>
<dbReference type="FunFam" id="1.10.630.10:FF:000047">
    <property type="entry name" value="Cytochrome P450 monooxygenase"/>
    <property type="match status" value="1"/>
</dbReference>
<dbReference type="InterPro" id="IPR001128">
    <property type="entry name" value="Cyt_P450"/>
</dbReference>
<comment type="cofactor">
    <cofactor evidence="1 9">
        <name>heme</name>
        <dbReference type="ChEBI" id="CHEBI:30413"/>
    </cofactor>
</comment>
<evidence type="ECO:0000256" key="3">
    <source>
        <dbReference type="ARBA" id="ARBA00022617"/>
    </source>
</evidence>
<dbReference type="GO" id="GO:0004497">
    <property type="term" value="F:monooxygenase activity"/>
    <property type="evidence" value="ECO:0007669"/>
    <property type="project" value="UniProtKB-KW"/>
</dbReference>
<keyword evidence="11" id="KW-1133">Transmembrane helix</keyword>
<dbReference type="PANTHER" id="PTHR24305">
    <property type="entry name" value="CYTOCHROME P450"/>
    <property type="match status" value="1"/>
</dbReference>
<dbReference type="CDD" id="cd11058">
    <property type="entry name" value="CYP60B-like"/>
    <property type="match status" value="1"/>
</dbReference>
<dbReference type="AlphaFoldDB" id="A0A5N6KL47"/>
<gene>
    <name evidence="12" type="ORF">EYC80_003818</name>
</gene>
<dbReference type="InterPro" id="IPR036396">
    <property type="entry name" value="Cyt_P450_sf"/>
</dbReference>
<dbReference type="SUPFAM" id="SSF48264">
    <property type="entry name" value="Cytochrome P450"/>
    <property type="match status" value="1"/>
</dbReference>
<dbReference type="GO" id="GO:0016705">
    <property type="term" value="F:oxidoreductase activity, acting on paired donors, with incorporation or reduction of molecular oxygen"/>
    <property type="evidence" value="ECO:0007669"/>
    <property type="project" value="InterPro"/>
</dbReference>
<feature type="transmembrane region" description="Helical" evidence="11">
    <location>
        <begin position="6"/>
        <end position="31"/>
    </location>
</feature>
<protein>
    <recommendedName>
        <fullName evidence="14">Cytochrome P450 monooxygenase</fullName>
    </recommendedName>
</protein>
<evidence type="ECO:0000256" key="2">
    <source>
        <dbReference type="ARBA" id="ARBA00010617"/>
    </source>
</evidence>
<dbReference type="GO" id="GO:0005506">
    <property type="term" value="F:iron ion binding"/>
    <property type="evidence" value="ECO:0007669"/>
    <property type="project" value="InterPro"/>
</dbReference>